<dbReference type="InterPro" id="IPR006528">
    <property type="entry name" value="Phage_head_morphogenesis_dom"/>
</dbReference>
<evidence type="ECO:0000313" key="2">
    <source>
        <dbReference type="EMBL" id="MEI5994809.1"/>
    </source>
</evidence>
<dbReference type="OrthoDB" id="9765386at2"/>
<protein>
    <recommendedName>
        <fullName evidence="1">Phage head morphogenesis domain-containing protein</fullName>
    </recommendedName>
</protein>
<dbReference type="EMBL" id="NGLE02000001">
    <property type="protein sequence ID" value="MEI5994809.1"/>
    <property type="molecule type" value="Genomic_DNA"/>
</dbReference>
<dbReference type="AlphaFoldDB" id="A0A242CHH6"/>
<dbReference type="NCBIfam" id="TIGR01641">
    <property type="entry name" value="phageSPP1_gp7"/>
    <property type="match status" value="1"/>
</dbReference>
<evidence type="ECO:0000259" key="1">
    <source>
        <dbReference type="Pfam" id="PF04233"/>
    </source>
</evidence>
<feature type="domain" description="Phage head morphogenesis" evidence="1">
    <location>
        <begin position="190"/>
        <end position="291"/>
    </location>
</feature>
<proteinExistence type="predicted"/>
<sequence length="299" mass="35432">MTSIYWKKRQDALMAGLDKKDGKFSGKLAKEYDRIQRELEKEIAYYYQKYGADDILEYRTMMAELSDSERDEIFKDFDSFVQNHPEHANLLPIRQNIYKLNRLEGLQMSIRMKMAELGLIEQDLMTEYLKMSYKYGYESTMKNLKNASSFFSINNSLLQQALSDKWFNEKNYSDRIWDNKDTLRNWLINDFKDGIIAGKNYDAMIKSLMQRVDTGKFYAKRLVWTESAFFMNTANAHAFMEDGILRYQYTAIIDDRTSKTCRKLNKQYFEFKDYRPGLNAPPMHSFCRSTIVPIENEEG</sequence>
<dbReference type="Proteomes" id="UP000195139">
    <property type="component" value="Unassembled WGS sequence"/>
</dbReference>
<dbReference type="STRING" id="1834181.A5880_000298"/>
<accession>A0A242CHH6</accession>
<reference evidence="2 4" key="2">
    <citation type="submission" date="2018-07" db="EMBL/GenBank/DDBJ databases">
        <title>The Genome Sequence of Enterococcus sp. DIV0659b.</title>
        <authorList>
            <consortium name="The Broad Institute Genomics Platform"/>
            <consortium name="The Broad Institute Genomic Center for Infectious Diseases"/>
            <person name="Earl A."/>
            <person name="Manson A."/>
            <person name="Schwartman J."/>
            <person name="Gilmore M."/>
            <person name="Abouelleil A."/>
            <person name="Cao P."/>
            <person name="Chapman S."/>
            <person name="Cusick C."/>
            <person name="Shea T."/>
            <person name="Young S."/>
            <person name="Neafsey D."/>
            <person name="Nusbaum C."/>
            <person name="Birren B."/>
        </authorList>
    </citation>
    <scope>NUCLEOTIDE SEQUENCE [LARGE SCALE GENOMIC DNA]</scope>
    <source>
        <strain evidence="2 4">4G2_DIV0659</strain>
    </source>
</reference>
<comment type="caution">
    <text evidence="3">The sequence shown here is derived from an EMBL/GenBank/DDBJ whole genome shotgun (WGS) entry which is preliminary data.</text>
</comment>
<gene>
    <name evidence="3" type="ORF">A5880_000298</name>
    <name evidence="2" type="ORF">A5880_002395</name>
</gene>
<evidence type="ECO:0000313" key="3">
    <source>
        <dbReference type="EMBL" id="OTO09619.1"/>
    </source>
</evidence>
<evidence type="ECO:0000313" key="4">
    <source>
        <dbReference type="Proteomes" id="UP000195139"/>
    </source>
</evidence>
<organism evidence="3">
    <name type="scientific">Candidatus Enterococcus mansonii</name>
    <dbReference type="NCBI Taxonomy" id="1834181"/>
    <lineage>
        <taxon>Bacteria</taxon>
        <taxon>Bacillati</taxon>
        <taxon>Bacillota</taxon>
        <taxon>Bacilli</taxon>
        <taxon>Lactobacillales</taxon>
        <taxon>Enterococcaceae</taxon>
        <taxon>Enterococcus</taxon>
    </lineage>
</organism>
<dbReference type="EMBL" id="NGLE01000001">
    <property type="protein sequence ID" value="OTO09619.1"/>
    <property type="molecule type" value="Genomic_DNA"/>
</dbReference>
<reference evidence="3" key="1">
    <citation type="submission" date="2017-05" db="EMBL/GenBank/DDBJ databases">
        <title>The Genome Sequence of Enterococcus sp. 4G2_DIV0659.</title>
        <authorList>
            <consortium name="The Broad Institute Genomics Platform"/>
            <consortium name="The Broad Institute Genomic Center for Infectious Diseases"/>
            <person name="Earl A."/>
            <person name="Manson A."/>
            <person name="Schwartman J."/>
            <person name="Gilmore M."/>
            <person name="Abouelleil A."/>
            <person name="Cao P."/>
            <person name="Chapman S."/>
            <person name="Cusick C."/>
            <person name="Shea T."/>
            <person name="Young S."/>
            <person name="Neafsey D."/>
            <person name="Nusbaum C."/>
            <person name="Birren B."/>
        </authorList>
    </citation>
    <scope>NUCLEOTIDE SEQUENCE [LARGE SCALE GENOMIC DNA]</scope>
    <source>
        <strain evidence="3">4G2_DIV0659</strain>
    </source>
</reference>
<keyword evidence="4" id="KW-1185">Reference proteome</keyword>
<dbReference type="RefSeq" id="WP_086329257.1">
    <property type="nucleotide sequence ID" value="NZ_NGLE02000001.1"/>
</dbReference>
<name>A0A242CHH6_9ENTE</name>
<dbReference type="Pfam" id="PF04233">
    <property type="entry name" value="Phage_Mu_F"/>
    <property type="match status" value="1"/>
</dbReference>